<sequence>MNMTLSALNAAALVALIAFHFQDTGIKNDQMSVQQSPIHHQLSQAPQLAVMTDRSASAAMLTNDAQENLQPPRADQRWVF</sequence>
<protein>
    <submittedName>
        <fullName evidence="2">Uncharacterized protein</fullName>
    </submittedName>
</protein>
<feature type="signal peptide" evidence="1">
    <location>
        <begin position="1"/>
        <end position="20"/>
    </location>
</feature>
<dbReference type="AlphaFoldDB" id="A0A0P9YMW1"/>
<name>A0A0P9YMW1_9PSED</name>
<dbReference type="Proteomes" id="UP000050562">
    <property type="component" value="Unassembled WGS sequence"/>
</dbReference>
<keyword evidence="1" id="KW-0732">Signal</keyword>
<dbReference type="EMBL" id="LJRC01000051">
    <property type="protein sequence ID" value="KPY39726.1"/>
    <property type="molecule type" value="Genomic_DNA"/>
</dbReference>
<evidence type="ECO:0000313" key="2">
    <source>
        <dbReference type="EMBL" id="KPY39726.1"/>
    </source>
</evidence>
<feature type="chain" id="PRO_5006172535" evidence="1">
    <location>
        <begin position="21"/>
        <end position="80"/>
    </location>
</feature>
<reference evidence="2 3" key="1">
    <citation type="submission" date="2015-09" db="EMBL/GenBank/DDBJ databases">
        <title>Genome announcement of multiple Pseudomonas syringae strains.</title>
        <authorList>
            <person name="Thakur S."/>
            <person name="Wang P.W."/>
            <person name="Gong Y."/>
            <person name="Weir B.S."/>
            <person name="Guttman D.S."/>
        </authorList>
    </citation>
    <scope>NUCLEOTIDE SEQUENCE [LARGE SCALE GENOMIC DNA]</scope>
    <source>
        <strain evidence="2 3">ICMP3956</strain>
    </source>
</reference>
<evidence type="ECO:0000313" key="3">
    <source>
        <dbReference type="Proteomes" id="UP000050562"/>
    </source>
</evidence>
<gene>
    <name evidence="2" type="ORF">ALO52_02882</name>
</gene>
<evidence type="ECO:0000256" key="1">
    <source>
        <dbReference type="SAM" id="SignalP"/>
    </source>
</evidence>
<accession>A0A0P9YMW1</accession>
<organism evidence="2 3">
    <name type="scientific">Pseudomonas syringae pv. primulae</name>
    <dbReference type="NCBI Taxonomy" id="251707"/>
    <lineage>
        <taxon>Bacteria</taxon>
        <taxon>Pseudomonadati</taxon>
        <taxon>Pseudomonadota</taxon>
        <taxon>Gammaproteobacteria</taxon>
        <taxon>Pseudomonadales</taxon>
        <taxon>Pseudomonadaceae</taxon>
        <taxon>Pseudomonas</taxon>
    </lineage>
</organism>
<dbReference type="PATRIC" id="fig|251707.3.peg.3810"/>
<proteinExistence type="predicted"/>
<dbReference type="RefSeq" id="WP_057408417.1">
    <property type="nucleotide sequence ID" value="NZ_LJRC01000051.1"/>
</dbReference>
<comment type="caution">
    <text evidence="2">The sequence shown here is derived from an EMBL/GenBank/DDBJ whole genome shotgun (WGS) entry which is preliminary data.</text>
</comment>